<reference evidence="1" key="1">
    <citation type="submission" date="2018-02" db="EMBL/GenBank/DDBJ databases">
        <title>Rhizophora mucronata_Transcriptome.</title>
        <authorList>
            <person name="Meera S.P."/>
            <person name="Sreeshan A."/>
            <person name="Augustine A."/>
        </authorList>
    </citation>
    <scope>NUCLEOTIDE SEQUENCE</scope>
    <source>
        <tissue evidence="1">Leaf</tissue>
    </source>
</reference>
<dbReference type="AlphaFoldDB" id="A0A2P2QBR7"/>
<name>A0A2P2QBR7_RHIMU</name>
<organism evidence="1">
    <name type="scientific">Rhizophora mucronata</name>
    <name type="common">Asiatic mangrove</name>
    <dbReference type="NCBI Taxonomy" id="61149"/>
    <lineage>
        <taxon>Eukaryota</taxon>
        <taxon>Viridiplantae</taxon>
        <taxon>Streptophyta</taxon>
        <taxon>Embryophyta</taxon>
        <taxon>Tracheophyta</taxon>
        <taxon>Spermatophyta</taxon>
        <taxon>Magnoliopsida</taxon>
        <taxon>eudicotyledons</taxon>
        <taxon>Gunneridae</taxon>
        <taxon>Pentapetalae</taxon>
        <taxon>rosids</taxon>
        <taxon>fabids</taxon>
        <taxon>Malpighiales</taxon>
        <taxon>Rhizophoraceae</taxon>
        <taxon>Rhizophora</taxon>
    </lineage>
</organism>
<accession>A0A2P2QBR7</accession>
<sequence>MMKMIFCSSCNLHLLGHFSMCLL</sequence>
<protein>
    <submittedName>
        <fullName evidence="1">Uncharacterized protein</fullName>
    </submittedName>
</protein>
<proteinExistence type="predicted"/>
<evidence type="ECO:0000313" key="1">
    <source>
        <dbReference type="EMBL" id="MBX64440.1"/>
    </source>
</evidence>
<dbReference type="EMBL" id="GGEC01083956">
    <property type="protein sequence ID" value="MBX64440.1"/>
    <property type="molecule type" value="Transcribed_RNA"/>
</dbReference>